<keyword evidence="2" id="KW-0808">Transferase</keyword>
<dbReference type="Pfam" id="PF00132">
    <property type="entry name" value="Hexapep"/>
    <property type="match status" value="1"/>
</dbReference>
<keyword evidence="3" id="KW-1185">Reference proteome</keyword>
<dbReference type="SUPFAM" id="SSF51161">
    <property type="entry name" value="Trimeric LpxA-like enzymes"/>
    <property type="match status" value="1"/>
</dbReference>
<accession>A0A1G9CMK9</accession>
<evidence type="ECO:0000313" key="3">
    <source>
        <dbReference type="Proteomes" id="UP000199053"/>
    </source>
</evidence>
<evidence type="ECO:0000313" key="2">
    <source>
        <dbReference type="EMBL" id="SDK52806.1"/>
    </source>
</evidence>
<dbReference type="GO" id="GO:0016746">
    <property type="term" value="F:acyltransferase activity"/>
    <property type="evidence" value="ECO:0007669"/>
    <property type="project" value="UniProtKB-KW"/>
</dbReference>
<dbReference type="RefSeq" id="WP_092158300.1">
    <property type="nucleotide sequence ID" value="NZ_FNGA01000001.1"/>
</dbReference>
<dbReference type="AlphaFoldDB" id="A0A1G9CMK9"/>
<comment type="similarity">
    <text evidence="1">Belongs to the transferase hexapeptide repeat family.</text>
</comment>
<dbReference type="PANTHER" id="PTHR43300">
    <property type="entry name" value="ACETYLTRANSFERASE"/>
    <property type="match status" value="1"/>
</dbReference>
<dbReference type="PANTHER" id="PTHR43300:SF10">
    <property type="entry name" value="2,3,4,5-TETRAHYDROPYRIDINE-2,6-DICARBOXYLATE N-ACETYLTRANSFERASE"/>
    <property type="match status" value="1"/>
</dbReference>
<organism evidence="2 3">
    <name type="scientific">Maridesulfovibrio ferrireducens</name>
    <dbReference type="NCBI Taxonomy" id="246191"/>
    <lineage>
        <taxon>Bacteria</taxon>
        <taxon>Pseudomonadati</taxon>
        <taxon>Thermodesulfobacteriota</taxon>
        <taxon>Desulfovibrionia</taxon>
        <taxon>Desulfovibrionales</taxon>
        <taxon>Desulfovibrionaceae</taxon>
        <taxon>Maridesulfovibrio</taxon>
    </lineage>
</organism>
<evidence type="ECO:0000256" key="1">
    <source>
        <dbReference type="ARBA" id="ARBA00007274"/>
    </source>
</evidence>
<sequence>MRLSEIGKVFGFAATHDHEIENLKLLFQEKKNSLIFASDCSMIEGLVKDTNVNAIIAPIGCKKVKGSNVVIIPAKNPADLFYEIHEYLLKETDFYYSECINKISPKAQISPNASIAAYNVTIEEGVVIGDFVRIESNVHIGAGCIIKPGVHIGGDGLCAVGDYGHKKTVSHAGSVFIGSNTVVGSNAIIERGLFKDITHVGDSTIIGALVVISHNSRVGKNCVIASNAIVCGSVIVHDNVTIDPNATIAPTVVVHEKSRVGIGTVVLEDVPEGRHVIGRSCGHIPVLK</sequence>
<proteinExistence type="inferred from homology"/>
<dbReference type="InterPro" id="IPR001451">
    <property type="entry name" value="Hexapep"/>
</dbReference>
<dbReference type="InterPro" id="IPR050179">
    <property type="entry name" value="Trans_hexapeptide_repeat"/>
</dbReference>
<dbReference type="STRING" id="246191.SAMN05660337_0730"/>
<dbReference type="EMBL" id="FNGA01000001">
    <property type="protein sequence ID" value="SDK52806.1"/>
    <property type="molecule type" value="Genomic_DNA"/>
</dbReference>
<dbReference type="InterPro" id="IPR011004">
    <property type="entry name" value="Trimer_LpxA-like_sf"/>
</dbReference>
<keyword evidence="2" id="KW-0012">Acyltransferase</keyword>
<dbReference type="Gene3D" id="2.160.10.10">
    <property type="entry name" value="Hexapeptide repeat proteins"/>
    <property type="match status" value="1"/>
</dbReference>
<gene>
    <name evidence="2" type="ORF">SAMN05660337_0730</name>
</gene>
<reference evidence="3" key="1">
    <citation type="submission" date="2016-10" db="EMBL/GenBank/DDBJ databases">
        <authorList>
            <person name="Varghese N."/>
            <person name="Submissions S."/>
        </authorList>
    </citation>
    <scope>NUCLEOTIDE SEQUENCE [LARGE SCALE GENOMIC DNA]</scope>
    <source>
        <strain evidence="3">DSM 16995</strain>
    </source>
</reference>
<dbReference type="OrthoDB" id="9782091at2"/>
<name>A0A1G9CMK9_9BACT</name>
<protein>
    <submittedName>
        <fullName evidence="2">UDP-3-O-[3-hydroxymyristoyl] glucosamine N-acyltransferase</fullName>
    </submittedName>
</protein>
<dbReference type="Proteomes" id="UP000199053">
    <property type="component" value="Unassembled WGS sequence"/>
</dbReference>